<reference evidence="10 11" key="1">
    <citation type="journal article" date="2021" name="ISME Commun">
        <title>Automated analysis of genomic sequences facilitates high-throughput and comprehensive description of bacteria.</title>
        <authorList>
            <person name="Hitch T.C.A."/>
        </authorList>
    </citation>
    <scope>NUCLEOTIDE SEQUENCE [LARGE SCALE GENOMIC DNA]</scope>
    <source>
        <strain evidence="10 11">Sanger_04</strain>
    </source>
</reference>
<dbReference type="Pfam" id="PF03613">
    <property type="entry name" value="EIID-AGA"/>
    <property type="match status" value="1"/>
</dbReference>
<name>A0ABT2RTZ2_9FIRM</name>
<dbReference type="PANTHER" id="PTHR32502:SF5">
    <property type="entry name" value="N-ACETYLGALACTOSAMINE PERMEASE IID COMPONENT-RELATED"/>
    <property type="match status" value="1"/>
</dbReference>
<keyword evidence="6 9" id="KW-0812">Transmembrane</keyword>
<evidence type="ECO:0000256" key="2">
    <source>
        <dbReference type="ARBA" id="ARBA00022448"/>
    </source>
</evidence>
<comment type="subcellular location">
    <subcellularLocation>
        <location evidence="1">Cell membrane</location>
        <topology evidence="1">Multi-pass membrane protein</topology>
    </subcellularLocation>
</comment>
<feature type="transmembrane region" description="Helical" evidence="9">
    <location>
        <begin position="226"/>
        <end position="243"/>
    </location>
</feature>
<keyword evidence="5" id="KW-0598">Phosphotransferase system</keyword>
<protein>
    <submittedName>
        <fullName evidence="10">PTS system mannose/fructose/sorbose family transporter subunit IID</fullName>
    </submittedName>
</protein>
<keyword evidence="3" id="KW-1003">Cell membrane</keyword>
<dbReference type="PANTHER" id="PTHR32502">
    <property type="entry name" value="N-ACETYLGALACTOSAMINE PERMEASE II COMPONENT-RELATED"/>
    <property type="match status" value="1"/>
</dbReference>
<keyword evidence="4" id="KW-0762">Sugar transport</keyword>
<evidence type="ECO:0000256" key="8">
    <source>
        <dbReference type="ARBA" id="ARBA00023136"/>
    </source>
</evidence>
<proteinExistence type="predicted"/>
<dbReference type="InterPro" id="IPR050303">
    <property type="entry name" value="GatZ_KbaZ_carbometab"/>
</dbReference>
<evidence type="ECO:0000313" key="11">
    <source>
        <dbReference type="Proteomes" id="UP001652461"/>
    </source>
</evidence>
<comment type="caution">
    <text evidence="10">The sequence shown here is derived from an EMBL/GenBank/DDBJ whole genome shotgun (WGS) entry which is preliminary data.</text>
</comment>
<feature type="transmembrane region" description="Helical" evidence="9">
    <location>
        <begin position="250"/>
        <end position="269"/>
    </location>
</feature>
<keyword evidence="11" id="KW-1185">Reference proteome</keyword>
<evidence type="ECO:0000256" key="6">
    <source>
        <dbReference type="ARBA" id="ARBA00022692"/>
    </source>
</evidence>
<evidence type="ECO:0000256" key="4">
    <source>
        <dbReference type="ARBA" id="ARBA00022597"/>
    </source>
</evidence>
<evidence type="ECO:0000256" key="9">
    <source>
        <dbReference type="SAM" id="Phobius"/>
    </source>
</evidence>
<dbReference type="RefSeq" id="WP_158361459.1">
    <property type="nucleotide sequence ID" value="NZ_JAOQKC010000001.1"/>
</dbReference>
<dbReference type="InterPro" id="IPR004704">
    <property type="entry name" value="PTS_IID_man"/>
</dbReference>
<feature type="transmembrane region" description="Helical" evidence="9">
    <location>
        <begin position="181"/>
        <end position="206"/>
    </location>
</feature>
<dbReference type="EMBL" id="JAOQKC010000001">
    <property type="protein sequence ID" value="MCU6695485.1"/>
    <property type="molecule type" value="Genomic_DNA"/>
</dbReference>
<keyword evidence="8 9" id="KW-0472">Membrane</keyword>
<gene>
    <name evidence="10" type="ORF">OCV63_01030</name>
</gene>
<keyword evidence="2" id="KW-0813">Transport</keyword>
<keyword evidence="7 9" id="KW-1133">Transmembrane helix</keyword>
<evidence type="ECO:0000313" key="10">
    <source>
        <dbReference type="EMBL" id="MCU6695485.1"/>
    </source>
</evidence>
<accession>A0ABT2RTZ2</accession>
<feature type="transmembrane region" description="Helical" evidence="9">
    <location>
        <begin position="137"/>
        <end position="160"/>
    </location>
</feature>
<evidence type="ECO:0000256" key="1">
    <source>
        <dbReference type="ARBA" id="ARBA00004651"/>
    </source>
</evidence>
<evidence type="ECO:0000256" key="5">
    <source>
        <dbReference type="ARBA" id="ARBA00022683"/>
    </source>
</evidence>
<dbReference type="PROSITE" id="PS51108">
    <property type="entry name" value="PTS_EIID"/>
    <property type="match status" value="1"/>
</dbReference>
<organism evidence="10 11">
    <name type="scientific">Laedolimicola ammoniilytica</name>
    <dbReference type="NCBI Taxonomy" id="2981771"/>
    <lineage>
        <taxon>Bacteria</taxon>
        <taxon>Bacillati</taxon>
        <taxon>Bacillota</taxon>
        <taxon>Clostridia</taxon>
        <taxon>Lachnospirales</taxon>
        <taxon>Lachnospiraceae</taxon>
        <taxon>Laedolimicola</taxon>
    </lineage>
</organism>
<evidence type="ECO:0000256" key="7">
    <source>
        <dbReference type="ARBA" id="ARBA00022989"/>
    </source>
</evidence>
<dbReference type="Proteomes" id="UP001652461">
    <property type="component" value="Unassembled WGS sequence"/>
</dbReference>
<sequence length="270" mass="28887">MGVKLEKNDLTKSWLLWVTFGQQCYNFEIMQGLGFAHAMCPIIRRLYPDDVEKRKEALERHMNYYNTENNWGASIAGIVASMEEEKANGAAISDSSINSIKAALMGPLAGIGDTVTQSLVKTVLLGIACDLALNGNILGPILFVVLMSVYTLGFSHFVYFTGYKSGKASVTKLLAGGKLSAVTDALGVLGIMVLGSLVASSISISTPLVIALGQTTVELQTVLDTILPKLLPLLAFLGCYRMVNKGMKPVKIILILFVVGILCGLLGILA</sequence>
<evidence type="ECO:0000256" key="3">
    <source>
        <dbReference type="ARBA" id="ARBA00022475"/>
    </source>
</evidence>